<feature type="repeat" description="ANK" evidence="3">
    <location>
        <begin position="220"/>
        <end position="252"/>
    </location>
</feature>
<dbReference type="PROSITE" id="PS50297">
    <property type="entry name" value="ANK_REP_REGION"/>
    <property type="match status" value="3"/>
</dbReference>
<dbReference type="SMART" id="SM00248">
    <property type="entry name" value="ANK"/>
    <property type="match status" value="3"/>
</dbReference>
<keyword evidence="6" id="KW-1185">Reference proteome</keyword>
<evidence type="ECO:0000256" key="1">
    <source>
        <dbReference type="ARBA" id="ARBA00022737"/>
    </source>
</evidence>
<dbReference type="eggNOG" id="KOG4177">
    <property type="taxonomic scope" value="Eukaryota"/>
</dbReference>
<dbReference type="RefSeq" id="XP_008084335.1">
    <property type="nucleotide sequence ID" value="XM_008086144.1"/>
</dbReference>
<dbReference type="OMA" id="YATRNNH"/>
<evidence type="ECO:0000256" key="3">
    <source>
        <dbReference type="PROSITE-ProRule" id="PRU00023"/>
    </source>
</evidence>
<feature type="region of interest" description="Disordered" evidence="4">
    <location>
        <begin position="1"/>
        <end position="20"/>
    </location>
</feature>
<sequence length="281" mass="30746">MFESTMFVEPREQQEVERLREKNRVAKRLSRARQKQLEATETTSPRAPELQESSENGHLRRSSGSNGLTGETAQRKSHITPILGSIYDNSDLVGHVATSADDDLARFGDTGTVPVLHHMTVDELSFTTGHNHISLSDSLQQYSMNTPPFNSLSPYHQSFSSPSDSSTMPSSSSMPDITQTRGLDEKSTSKLLHIAIRNGTVGIASSLIKAGANVNSVDSSGSSPLHLAVEQRRLDVLELLINYGANINARNSEQMTPLEMAVRAQDKQNVDVLLSKGAQIY</sequence>
<dbReference type="AlphaFoldDB" id="S3CPM2"/>
<dbReference type="SUPFAM" id="SSF48403">
    <property type="entry name" value="Ankyrin repeat"/>
    <property type="match status" value="1"/>
</dbReference>
<gene>
    <name evidence="5" type="ORF">GLAREA_09547</name>
</gene>
<evidence type="ECO:0000256" key="2">
    <source>
        <dbReference type="ARBA" id="ARBA00023043"/>
    </source>
</evidence>
<protein>
    <submittedName>
        <fullName evidence="5">Ankyrin repeat-containing protein</fullName>
    </submittedName>
</protein>
<dbReference type="GO" id="GO:0004842">
    <property type="term" value="F:ubiquitin-protein transferase activity"/>
    <property type="evidence" value="ECO:0007669"/>
    <property type="project" value="TreeGrafter"/>
</dbReference>
<dbReference type="Gene3D" id="1.25.40.20">
    <property type="entry name" value="Ankyrin repeat-containing domain"/>
    <property type="match status" value="1"/>
</dbReference>
<dbReference type="GO" id="GO:0085020">
    <property type="term" value="P:protein K6-linked ubiquitination"/>
    <property type="evidence" value="ECO:0007669"/>
    <property type="project" value="TreeGrafter"/>
</dbReference>
<dbReference type="STRING" id="1116229.S3CPM2"/>
<dbReference type="PROSITE" id="PS50088">
    <property type="entry name" value="ANK_REPEAT"/>
    <property type="match status" value="3"/>
</dbReference>
<keyword evidence="1" id="KW-0677">Repeat</keyword>
<evidence type="ECO:0000313" key="6">
    <source>
        <dbReference type="Proteomes" id="UP000016922"/>
    </source>
</evidence>
<feature type="repeat" description="ANK" evidence="3">
    <location>
        <begin position="187"/>
        <end position="219"/>
    </location>
</feature>
<accession>S3CPM2</accession>
<dbReference type="InterPro" id="IPR002110">
    <property type="entry name" value="Ankyrin_rpt"/>
</dbReference>
<feature type="compositionally biased region" description="Basic and acidic residues" evidence="4">
    <location>
        <begin position="9"/>
        <end position="20"/>
    </location>
</feature>
<feature type="compositionally biased region" description="Low complexity" evidence="4">
    <location>
        <begin position="153"/>
        <end position="173"/>
    </location>
</feature>
<feature type="region of interest" description="Disordered" evidence="4">
    <location>
        <begin position="153"/>
        <end position="180"/>
    </location>
</feature>
<dbReference type="GeneID" id="19468595"/>
<feature type="compositionally biased region" description="Polar residues" evidence="4">
    <location>
        <begin position="37"/>
        <end position="72"/>
    </location>
</feature>
<evidence type="ECO:0000313" key="5">
    <source>
        <dbReference type="EMBL" id="EPE28427.1"/>
    </source>
</evidence>
<dbReference type="Proteomes" id="UP000016922">
    <property type="component" value="Unassembled WGS sequence"/>
</dbReference>
<organism evidence="5 6">
    <name type="scientific">Glarea lozoyensis (strain ATCC 20868 / MF5171)</name>
    <dbReference type="NCBI Taxonomy" id="1116229"/>
    <lineage>
        <taxon>Eukaryota</taxon>
        <taxon>Fungi</taxon>
        <taxon>Dikarya</taxon>
        <taxon>Ascomycota</taxon>
        <taxon>Pezizomycotina</taxon>
        <taxon>Leotiomycetes</taxon>
        <taxon>Helotiales</taxon>
        <taxon>Helotiaceae</taxon>
        <taxon>Glarea</taxon>
    </lineage>
</organism>
<dbReference type="EMBL" id="KE145368">
    <property type="protein sequence ID" value="EPE28427.1"/>
    <property type="molecule type" value="Genomic_DNA"/>
</dbReference>
<feature type="region of interest" description="Disordered" evidence="4">
    <location>
        <begin position="25"/>
        <end position="75"/>
    </location>
</feature>
<dbReference type="OrthoDB" id="3487985at2759"/>
<evidence type="ECO:0000256" key="4">
    <source>
        <dbReference type="SAM" id="MobiDB-lite"/>
    </source>
</evidence>
<proteinExistence type="predicted"/>
<dbReference type="HOGENOM" id="CLU_1161181_0_0_1"/>
<keyword evidence="2 3" id="KW-0040">ANK repeat</keyword>
<feature type="repeat" description="ANK" evidence="3">
    <location>
        <begin position="253"/>
        <end position="281"/>
    </location>
</feature>
<dbReference type="KEGG" id="glz:GLAREA_09547"/>
<dbReference type="InterPro" id="IPR036770">
    <property type="entry name" value="Ankyrin_rpt-contain_sf"/>
</dbReference>
<reference evidence="5 6" key="1">
    <citation type="journal article" date="2013" name="BMC Genomics">
        <title>Genomics-driven discovery of the pneumocandin biosynthetic gene cluster in the fungus Glarea lozoyensis.</title>
        <authorList>
            <person name="Chen L."/>
            <person name="Yue Q."/>
            <person name="Zhang X."/>
            <person name="Xiang M."/>
            <person name="Wang C."/>
            <person name="Li S."/>
            <person name="Che Y."/>
            <person name="Ortiz-Lopez F.J."/>
            <person name="Bills G.F."/>
            <person name="Liu X."/>
            <person name="An Z."/>
        </authorList>
    </citation>
    <scope>NUCLEOTIDE SEQUENCE [LARGE SCALE GENOMIC DNA]</scope>
    <source>
        <strain evidence="6">ATCC 20868 / MF5171</strain>
    </source>
</reference>
<dbReference type="PANTHER" id="PTHR24171:SF8">
    <property type="entry name" value="BRCA1-ASSOCIATED RING DOMAIN PROTEIN 1"/>
    <property type="match status" value="1"/>
</dbReference>
<feature type="compositionally biased region" description="Basic residues" evidence="4">
    <location>
        <begin position="25"/>
        <end position="34"/>
    </location>
</feature>
<dbReference type="Pfam" id="PF12796">
    <property type="entry name" value="Ank_2"/>
    <property type="match status" value="1"/>
</dbReference>
<name>S3CPM2_GLAL2</name>
<dbReference type="PANTHER" id="PTHR24171">
    <property type="entry name" value="ANKYRIN REPEAT DOMAIN-CONTAINING PROTEIN 39-RELATED"/>
    <property type="match status" value="1"/>
</dbReference>